<feature type="region of interest" description="Disordered" evidence="1">
    <location>
        <begin position="40"/>
        <end position="65"/>
    </location>
</feature>
<dbReference type="EMBL" id="JAINUF010000024">
    <property type="protein sequence ID" value="KAJ8332901.1"/>
    <property type="molecule type" value="Genomic_DNA"/>
</dbReference>
<name>A0A9Q1E620_SYNKA</name>
<organism evidence="2 3">
    <name type="scientific">Synaphobranchus kaupii</name>
    <name type="common">Kaup's arrowtooth eel</name>
    <dbReference type="NCBI Taxonomy" id="118154"/>
    <lineage>
        <taxon>Eukaryota</taxon>
        <taxon>Metazoa</taxon>
        <taxon>Chordata</taxon>
        <taxon>Craniata</taxon>
        <taxon>Vertebrata</taxon>
        <taxon>Euteleostomi</taxon>
        <taxon>Actinopterygii</taxon>
        <taxon>Neopterygii</taxon>
        <taxon>Teleostei</taxon>
        <taxon>Anguilliformes</taxon>
        <taxon>Synaphobranchidae</taxon>
        <taxon>Synaphobranchus</taxon>
    </lineage>
</organism>
<evidence type="ECO:0000313" key="2">
    <source>
        <dbReference type="EMBL" id="KAJ8332901.1"/>
    </source>
</evidence>
<sequence>MEEPEDVYENVHPSIVPMKEVTQNSEADGSLNYITVHFSQRPSQDQIPAINTPPDGEKEPRNASDVIYTAVARPSHL</sequence>
<dbReference type="Proteomes" id="UP001152622">
    <property type="component" value="Chromosome 24"/>
</dbReference>
<gene>
    <name evidence="2" type="ORF">SKAU_G00417970</name>
</gene>
<comment type="caution">
    <text evidence="2">The sequence shown here is derived from an EMBL/GenBank/DDBJ whole genome shotgun (WGS) entry which is preliminary data.</text>
</comment>
<keyword evidence="3" id="KW-1185">Reference proteome</keyword>
<proteinExistence type="predicted"/>
<accession>A0A9Q1E620</accession>
<evidence type="ECO:0000313" key="3">
    <source>
        <dbReference type="Proteomes" id="UP001152622"/>
    </source>
</evidence>
<evidence type="ECO:0000256" key="1">
    <source>
        <dbReference type="SAM" id="MobiDB-lite"/>
    </source>
</evidence>
<reference evidence="2" key="1">
    <citation type="journal article" date="2023" name="Science">
        <title>Genome structures resolve the early diversification of teleost fishes.</title>
        <authorList>
            <person name="Parey E."/>
            <person name="Louis A."/>
            <person name="Montfort J."/>
            <person name="Bouchez O."/>
            <person name="Roques C."/>
            <person name="Iampietro C."/>
            <person name="Lluch J."/>
            <person name="Castinel A."/>
            <person name="Donnadieu C."/>
            <person name="Desvignes T."/>
            <person name="Floi Bucao C."/>
            <person name="Jouanno E."/>
            <person name="Wen M."/>
            <person name="Mejri S."/>
            <person name="Dirks R."/>
            <person name="Jansen H."/>
            <person name="Henkel C."/>
            <person name="Chen W.J."/>
            <person name="Zahm M."/>
            <person name="Cabau C."/>
            <person name="Klopp C."/>
            <person name="Thompson A.W."/>
            <person name="Robinson-Rechavi M."/>
            <person name="Braasch I."/>
            <person name="Lecointre G."/>
            <person name="Bobe J."/>
            <person name="Postlethwait J.H."/>
            <person name="Berthelot C."/>
            <person name="Roest Crollius H."/>
            <person name="Guiguen Y."/>
        </authorList>
    </citation>
    <scope>NUCLEOTIDE SEQUENCE</scope>
    <source>
        <strain evidence="2">WJC10195</strain>
    </source>
</reference>
<dbReference type="AlphaFoldDB" id="A0A9Q1E620"/>
<protein>
    <submittedName>
        <fullName evidence="2">Uncharacterized protein</fullName>
    </submittedName>
</protein>
<dbReference type="OrthoDB" id="6250964at2759"/>